<organism evidence="1">
    <name type="scientific">Spodoptera frugiperda</name>
    <name type="common">Fall armyworm</name>
    <dbReference type="NCBI Taxonomy" id="7108"/>
    <lineage>
        <taxon>Eukaryota</taxon>
        <taxon>Metazoa</taxon>
        <taxon>Ecdysozoa</taxon>
        <taxon>Arthropoda</taxon>
        <taxon>Hexapoda</taxon>
        <taxon>Insecta</taxon>
        <taxon>Pterygota</taxon>
        <taxon>Neoptera</taxon>
        <taxon>Endopterygota</taxon>
        <taxon>Lepidoptera</taxon>
        <taxon>Glossata</taxon>
        <taxon>Ditrysia</taxon>
        <taxon>Noctuoidea</taxon>
        <taxon>Noctuidae</taxon>
        <taxon>Amphipyrinae</taxon>
        <taxon>Spodoptera</taxon>
    </lineage>
</organism>
<dbReference type="AlphaFoldDB" id="A0A2H1WRC3"/>
<reference evidence="1" key="1">
    <citation type="submission" date="2016-07" db="EMBL/GenBank/DDBJ databases">
        <authorList>
            <person name="Bretaudeau A."/>
        </authorList>
    </citation>
    <scope>NUCLEOTIDE SEQUENCE</scope>
    <source>
        <strain evidence="1">Rice</strain>
        <tissue evidence="1">Whole body</tissue>
    </source>
</reference>
<proteinExistence type="predicted"/>
<name>A0A2H1WRC3_SPOFR</name>
<dbReference type="EMBL" id="ODYU01010430">
    <property type="protein sequence ID" value="SOQ55526.1"/>
    <property type="molecule type" value="Genomic_DNA"/>
</dbReference>
<evidence type="ECO:0000313" key="1">
    <source>
        <dbReference type="EMBL" id="SOQ55526.1"/>
    </source>
</evidence>
<sequence length="154" mass="17147">MISIHDSDTAIVARQSPRRMSRNTHEYKPLAWLETSRVPHPFVDPLDINRNHVSHSKCNDTELNMRLSNVSESVHGFYNDAGEFTQTYLKFILQLRMISLLPICFVFVVTAKVKSMVCGGGGGGGTAQSAGCDAVMAIISIFPAYEDFHMQILK</sequence>
<gene>
    <name evidence="1" type="ORF">SFRICE_004366</name>
</gene>
<protein>
    <submittedName>
        <fullName evidence="1">SFRICE_004366</fullName>
    </submittedName>
</protein>
<accession>A0A2H1WRC3</accession>